<name>A0A7W7WUN6_9PSEU</name>
<dbReference type="EMBL" id="JACHJS010000001">
    <property type="protein sequence ID" value="MBB4964291.1"/>
    <property type="molecule type" value="Genomic_DNA"/>
</dbReference>
<dbReference type="Proteomes" id="UP000542674">
    <property type="component" value="Unassembled WGS sequence"/>
</dbReference>
<gene>
    <name evidence="1" type="ORF">F4559_001650</name>
</gene>
<comment type="caution">
    <text evidence="1">The sequence shown here is derived from an EMBL/GenBank/DDBJ whole genome shotgun (WGS) entry which is preliminary data.</text>
</comment>
<protein>
    <submittedName>
        <fullName evidence="1">Uncharacterized protein</fullName>
    </submittedName>
</protein>
<proteinExistence type="predicted"/>
<evidence type="ECO:0000313" key="2">
    <source>
        <dbReference type="Proteomes" id="UP000542674"/>
    </source>
</evidence>
<organism evidence="1 2">
    <name type="scientific">Saccharothrix violaceirubra</name>
    <dbReference type="NCBI Taxonomy" id="413306"/>
    <lineage>
        <taxon>Bacteria</taxon>
        <taxon>Bacillati</taxon>
        <taxon>Actinomycetota</taxon>
        <taxon>Actinomycetes</taxon>
        <taxon>Pseudonocardiales</taxon>
        <taxon>Pseudonocardiaceae</taxon>
        <taxon>Saccharothrix</taxon>
    </lineage>
</organism>
<dbReference type="AlphaFoldDB" id="A0A7W7WUN6"/>
<keyword evidence="2" id="KW-1185">Reference proteome</keyword>
<evidence type="ECO:0000313" key="1">
    <source>
        <dbReference type="EMBL" id="MBB4964291.1"/>
    </source>
</evidence>
<sequence length="314" mass="33935">MARSSLTDRLVDLRRGYTGENLSQAVPAVRAALHADDVRRRVAAALDGVGTARGLVLPDAEDDAQRALECVVFQAGTDAGAHLQLRPPASMLRPAHAFRAAEPGPLSRLHLTGYALGPLLFELLPREEDGWLAGVPGLRTRQHPRSLELVLLDTEASVVFAGVDARRFAEGMDYVRTLMTGRGLTGVFVDGPLSAAERDHLAEFPRPTGLGSALLRRPHLFADTPWVRSWSQGDTWWVEWPESVGVTGVVDRLLDPVFGFANVREVPGVAGGLGLSDGWRELFLRVVDGPDPAHEEALAAADWPEGVTGWGRTT</sequence>
<dbReference type="RefSeq" id="WP_184667201.1">
    <property type="nucleotide sequence ID" value="NZ_BAABAI010000027.1"/>
</dbReference>
<accession>A0A7W7WUN6</accession>
<reference evidence="1 2" key="1">
    <citation type="submission" date="2020-08" db="EMBL/GenBank/DDBJ databases">
        <title>Sequencing the genomes of 1000 actinobacteria strains.</title>
        <authorList>
            <person name="Klenk H.-P."/>
        </authorList>
    </citation>
    <scope>NUCLEOTIDE SEQUENCE [LARGE SCALE GENOMIC DNA]</scope>
    <source>
        <strain evidence="1 2">DSM 45084</strain>
    </source>
</reference>